<dbReference type="PATRIC" id="fig|1203610.3.peg.1613"/>
<evidence type="ECO:0000313" key="2">
    <source>
        <dbReference type="Proteomes" id="UP000033035"/>
    </source>
</evidence>
<dbReference type="EMBL" id="AQHW01000009">
    <property type="protein sequence ID" value="KKB58695.1"/>
    <property type="molecule type" value="Genomic_DNA"/>
</dbReference>
<reference evidence="1 2" key="1">
    <citation type="submission" date="2013-04" db="EMBL/GenBank/DDBJ databases">
        <title>The Genome Sequence of Parabacteroides gordonii DSM 23371.</title>
        <authorList>
            <consortium name="The Broad Institute Genomics Platform"/>
            <person name="Earl A."/>
            <person name="Ward D."/>
            <person name="Feldgarden M."/>
            <person name="Gevers D."/>
            <person name="Martens E."/>
            <person name="Sakamoto M."/>
            <person name="Benno Y."/>
            <person name="Suzuki N."/>
            <person name="Matsunaga N."/>
            <person name="Koshihara K."/>
            <person name="Seki M."/>
            <person name="Komiya H."/>
            <person name="Walker B."/>
            <person name="Young S."/>
            <person name="Zeng Q."/>
            <person name="Gargeya S."/>
            <person name="Fitzgerald M."/>
            <person name="Haas B."/>
            <person name="Abouelleil A."/>
            <person name="Allen A.W."/>
            <person name="Alvarado L."/>
            <person name="Arachchi H.M."/>
            <person name="Berlin A.M."/>
            <person name="Chapman S.B."/>
            <person name="Gainer-Dewar J."/>
            <person name="Goldberg J."/>
            <person name="Griggs A."/>
            <person name="Gujja S."/>
            <person name="Hansen M."/>
            <person name="Howarth C."/>
            <person name="Imamovic A."/>
            <person name="Ireland A."/>
            <person name="Larimer J."/>
            <person name="McCowan C."/>
            <person name="Murphy C."/>
            <person name="Pearson M."/>
            <person name="Poon T.W."/>
            <person name="Priest M."/>
            <person name="Roberts A."/>
            <person name="Saif S."/>
            <person name="Shea T."/>
            <person name="Sisk P."/>
            <person name="Sykes S."/>
            <person name="Wortman J."/>
            <person name="Nusbaum C."/>
            <person name="Birren B."/>
        </authorList>
    </citation>
    <scope>NUCLEOTIDE SEQUENCE [LARGE SCALE GENOMIC DNA]</scope>
    <source>
        <strain evidence="1 2">MS-1</strain>
    </source>
</reference>
<protein>
    <submittedName>
        <fullName evidence="1">Uncharacterized protein</fullName>
    </submittedName>
</protein>
<keyword evidence="2" id="KW-1185">Reference proteome</keyword>
<accession>A0A0F5JM98</accession>
<evidence type="ECO:0000313" key="1">
    <source>
        <dbReference type="EMBL" id="KKB58695.1"/>
    </source>
</evidence>
<dbReference type="SUPFAM" id="SSF63829">
    <property type="entry name" value="Calcium-dependent phosphotriesterase"/>
    <property type="match status" value="1"/>
</dbReference>
<dbReference type="SUPFAM" id="SSF55486">
    <property type="entry name" value="Metalloproteases ('zincins'), catalytic domain"/>
    <property type="match status" value="1"/>
</dbReference>
<gene>
    <name evidence="1" type="ORF">HMPREF1536_01574</name>
</gene>
<sequence length="687" mass="76950">MSIKLRDNITRVLGVIIGFILIFGCTDNNDSDGPAESKYGLIRMSENDYNSDNTAYILQDGEPDSLLFNRNQRSFRVNAPLQISVTENQEFLFRFYSPRGIKNVIVWATIEGYEKELRFAEFTHIHPFQEFRIKIPFINNDKIYSTREGEEVIVSATPEINAKDFKFRIESADPVYQGMINVKPKWNIWFGKYSGSNWGSFGPHLAREAVALSLNMAAMFSTSLFEQELDKWKGKLINNGNIVDINTLKKQITNHSGFCFGRVVNVVGLGGGNTYGLGEYVYLTHYADDANGSDTPYHEMAHCLGYGHSGNMTYYPAEGGFPTVCMKVYSQLSREKKLPVYSRRFLHTRRNKNLIENKNIYTASAYIIEDPELDAIDGGLSIPFTETDKAGNEGSPLSFTISVLDVPGATVETFQPKAAHLYQNTLYVANSAPGNYSLEIFDVSSGIRHIRSIRKWTDNNTEETFAGEPTGVTRSFNKIYVTNAGSRTDVFDASTYEFITCIGTGAWGEGAYQTVHAFDVAASQGSILIRDKRKLVVVLENDVQSGTARRIPIYSRSVNLKEAAGTYGIAVNEEGLIYVTAQNTKEIHIFDPKNIREGNSGFMYNSVSLGFENAPQSLAFIDNRLFVTLRINSKQSELWEIDPSNGKLLQNYTASFTNPEKIMVSRRTLLVVDRGTQSIKAIPITDL</sequence>
<dbReference type="HOGENOM" id="CLU_025439_0_0_10"/>
<comment type="caution">
    <text evidence="1">The sequence shown here is derived from an EMBL/GenBank/DDBJ whole genome shotgun (WGS) entry which is preliminary data.</text>
</comment>
<dbReference type="AlphaFoldDB" id="A0A0F5JM98"/>
<organism evidence="1 2">
    <name type="scientific">Parabacteroides gordonii MS-1 = DSM 23371</name>
    <dbReference type="NCBI Taxonomy" id="1203610"/>
    <lineage>
        <taxon>Bacteria</taxon>
        <taxon>Pseudomonadati</taxon>
        <taxon>Bacteroidota</taxon>
        <taxon>Bacteroidia</taxon>
        <taxon>Bacteroidales</taxon>
        <taxon>Tannerellaceae</taxon>
        <taxon>Parabacteroides</taxon>
    </lineage>
</organism>
<dbReference type="RefSeq" id="WP_044191430.1">
    <property type="nucleotide sequence ID" value="NZ_AUAE01000009.1"/>
</dbReference>
<dbReference type="Proteomes" id="UP000033035">
    <property type="component" value="Unassembled WGS sequence"/>
</dbReference>
<dbReference type="Gene3D" id="2.120.10.30">
    <property type="entry name" value="TolB, C-terminal domain"/>
    <property type="match status" value="1"/>
</dbReference>
<dbReference type="InterPro" id="IPR011042">
    <property type="entry name" value="6-blade_b-propeller_TolB-like"/>
</dbReference>
<proteinExistence type="predicted"/>
<dbReference type="PROSITE" id="PS51257">
    <property type="entry name" value="PROKAR_LIPOPROTEIN"/>
    <property type="match status" value="1"/>
</dbReference>
<name>A0A0F5JM98_9BACT</name>